<proteinExistence type="inferred from homology"/>
<feature type="domain" description="Tr-type G" evidence="6">
    <location>
        <begin position="36"/>
        <end position="326"/>
    </location>
</feature>
<sequence>MSRLIRSWLVISRRSFSATSFKLNGEKSSILSATPDKIRNIGIIAHIDAGKTTTTERMLYYSGITQRIGNVDEGDTVTDYLTAERERGITIQSAAVTMPWNRHRVNLIDTPGHADFTFEVIRSLRVLDGAVTILDGVAGVEAQTEKVWKQAKELHIPRIVFVNKMDREGAGFSRTVKEVVSRLGTKIVFVNIPYFVKDVKTGERVFHGVLDVLNKKLLKWDKEGDGKAVQVIDIKENDDDTAELYEQCLKCIESAVDTLGEFDESVIESFLETEDYMKVPIPVIKKALRDATIKNLVVPVLCGASFKNIGVQPLLDAVVDYLPSPIDARPPVVITDGGGMLSKRKKTNKNKSKKITSLEMNEVLPVIIDQKSGCIINNNKNLTMALAFKVITDPIRGIMVFVRIYSGKLNSGTSIIDTRTGKKIKIGKLLLMHADMPHEVPSLSAGNIGVITGTEGEIITGDTLIANSIKNNLSSFNKNEQSATLSNIIVPPPVFSVSLEPRTLGDRRKCEEALEILLREDPSLKLSIDEESGQTILSGMGELHLEIAKYRLLNDLKAKVEVGEVMVTYKETLLAPSKRIIKSSSNDNSGESSNDFKIQLKLEPCDGLVEESLYAEQEGAILLDMDNNIIIFEDSSQPEFITKALKEVAAKKIIWPYKVSYDSIINSMVAGISASLQVGGPIAKLPLHSTIVKIEKWSIPQDIENVSELLTLSRRAVLEAITSIDLKNITFLEPIMNVSVYVTDEDLGNVTQDLMSARKASITSIDEEEIQNNGINSGEDMYAAKELSEKMYVPEDPTLEYLKKSTTIRGNKVVKATSPLKEMIGYLPRLRSLTQGRGNYDMEYHGMQRVSPDRLRTILDH</sequence>
<dbReference type="GO" id="GO:0032790">
    <property type="term" value="P:ribosome disassembly"/>
    <property type="evidence" value="ECO:0007669"/>
    <property type="project" value="UniProtKB-UniRule"/>
</dbReference>
<dbReference type="Pfam" id="PF00679">
    <property type="entry name" value="EFG_C"/>
    <property type="match status" value="1"/>
</dbReference>
<dbReference type="InterPro" id="IPR031157">
    <property type="entry name" value="G_TR_CS"/>
</dbReference>
<dbReference type="EMBL" id="KV454013">
    <property type="protein sequence ID" value="ODV96316.1"/>
    <property type="molecule type" value="Genomic_DNA"/>
</dbReference>
<keyword evidence="8" id="KW-1185">Reference proteome</keyword>
<dbReference type="SUPFAM" id="SSF54980">
    <property type="entry name" value="EF-G C-terminal domain-like"/>
    <property type="match status" value="2"/>
</dbReference>
<dbReference type="PROSITE" id="PS51722">
    <property type="entry name" value="G_TR_2"/>
    <property type="match status" value="1"/>
</dbReference>
<dbReference type="Pfam" id="PF14492">
    <property type="entry name" value="EFG_III"/>
    <property type="match status" value="1"/>
</dbReference>
<evidence type="ECO:0000256" key="3">
    <source>
        <dbReference type="ARBA" id="ARBA00023128"/>
    </source>
</evidence>
<dbReference type="InterPro" id="IPR000795">
    <property type="entry name" value="T_Tr_GTP-bd_dom"/>
</dbReference>
<dbReference type="FunFam" id="3.40.50.300:FF:001636">
    <property type="entry name" value="Ribosome-releasing factor 2, mitochondrial"/>
    <property type="match status" value="1"/>
</dbReference>
<dbReference type="InterPro" id="IPR027417">
    <property type="entry name" value="P-loop_NTPase"/>
</dbReference>
<dbReference type="InterPro" id="IPR000640">
    <property type="entry name" value="EFG_V-like"/>
</dbReference>
<evidence type="ECO:0000313" key="8">
    <source>
        <dbReference type="Proteomes" id="UP000094236"/>
    </source>
</evidence>
<dbReference type="Gene3D" id="3.40.50.300">
    <property type="entry name" value="P-loop containing nucleotide triphosphate hydrolases"/>
    <property type="match status" value="1"/>
</dbReference>
<comment type="similarity">
    <text evidence="5">Belongs to the TRAFAC class translation factor GTPase superfamily. Classic translation factor GTPase family. EF-G/EF-2 subfamily.</text>
</comment>
<feature type="binding site" evidence="5">
    <location>
        <begin position="45"/>
        <end position="52"/>
    </location>
    <ligand>
        <name>GTP</name>
        <dbReference type="ChEBI" id="CHEBI:37565"/>
    </ligand>
</feature>
<dbReference type="InterPro" id="IPR030851">
    <property type="entry name" value="EFG2"/>
</dbReference>
<dbReference type="Gene3D" id="2.40.30.10">
    <property type="entry name" value="Translation factors"/>
    <property type="match status" value="1"/>
</dbReference>
<evidence type="ECO:0000256" key="1">
    <source>
        <dbReference type="ARBA" id="ARBA00022741"/>
    </source>
</evidence>
<evidence type="ECO:0000256" key="2">
    <source>
        <dbReference type="ARBA" id="ARBA00022917"/>
    </source>
</evidence>
<keyword evidence="1 5" id="KW-0547">Nucleotide-binding</keyword>
<dbReference type="InterPro" id="IPR009022">
    <property type="entry name" value="EFG_III"/>
</dbReference>
<dbReference type="PROSITE" id="PS00301">
    <property type="entry name" value="G_TR_1"/>
    <property type="match status" value="1"/>
</dbReference>
<comment type="subcellular location">
    <subcellularLocation>
        <location evidence="5">Mitochondrion</location>
    </subcellularLocation>
</comment>
<dbReference type="Pfam" id="PF22042">
    <property type="entry name" value="EF-G_D2"/>
    <property type="match status" value="1"/>
</dbReference>
<evidence type="ECO:0000256" key="5">
    <source>
        <dbReference type="HAMAP-Rule" id="MF_03059"/>
    </source>
</evidence>
<dbReference type="SUPFAM" id="SSF50447">
    <property type="entry name" value="Translation proteins"/>
    <property type="match status" value="1"/>
</dbReference>
<dbReference type="PANTHER" id="PTHR43261">
    <property type="entry name" value="TRANSLATION ELONGATION FACTOR G-RELATED"/>
    <property type="match status" value="1"/>
</dbReference>
<dbReference type="CDD" id="cd16262">
    <property type="entry name" value="EFG_III"/>
    <property type="match status" value="1"/>
</dbReference>
<protein>
    <recommendedName>
        <fullName evidence="5">Ribosome-releasing factor 2, mitochondrial</fullName>
        <shortName evidence="5">RRF2mt</shortName>
    </recommendedName>
    <alternativeName>
        <fullName evidence="5">Elongation factor G 2, mitochondrial</fullName>
        <shortName evidence="5">EF-G2mt</shortName>
        <shortName evidence="5">mEF-G 2</shortName>
    </alternativeName>
</protein>
<dbReference type="GO" id="GO:0051881">
    <property type="term" value="P:regulation of mitochondrial membrane potential"/>
    <property type="evidence" value="ECO:0007669"/>
    <property type="project" value="EnsemblFungi"/>
</dbReference>
<dbReference type="STRING" id="669874.A0A1E4TX45"/>
<evidence type="ECO:0000256" key="4">
    <source>
        <dbReference type="ARBA" id="ARBA00023134"/>
    </source>
</evidence>
<dbReference type="CDD" id="cd01886">
    <property type="entry name" value="EF-G"/>
    <property type="match status" value="1"/>
</dbReference>
<dbReference type="InterPro" id="IPR035647">
    <property type="entry name" value="EFG_III/V"/>
</dbReference>
<dbReference type="SMART" id="SM00838">
    <property type="entry name" value="EFG_C"/>
    <property type="match status" value="1"/>
</dbReference>
<gene>
    <name evidence="5" type="primary">MEF2</name>
    <name evidence="7" type="ORF">PACTADRAFT_2609</name>
</gene>
<dbReference type="InterPro" id="IPR041095">
    <property type="entry name" value="EFG_II"/>
</dbReference>
<dbReference type="InterPro" id="IPR009000">
    <property type="entry name" value="Transl_B-barrel_sf"/>
</dbReference>
<dbReference type="GO" id="GO:0005739">
    <property type="term" value="C:mitochondrion"/>
    <property type="evidence" value="ECO:0007669"/>
    <property type="project" value="UniProtKB-SubCell"/>
</dbReference>
<organism evidence="7 8">
    <name type="scientific">Pachysolen tannophilus NRRL Y-2460</name>
    <dbReference type="NCBI Taxonomy" id="669874"/>
    <lineage>
        <taxon>Eukaryota</taxon>
        <taxon>Fungi</taxon>
        <taxon>Dikarya</taxon>
        <taxon>Ascomycota</taxon>
        <taxon>Saccharomycotina</taxon>
        <taxon>Pichiomycetes</taxon>
        <taxon>Pachysolenaceae</taxon>
        <taxon>Pachysolen</taxon>
    </lineage>
</organism>
<dbReference type="GO" id="GO:0005525">
    <property type="term" value="F:GTP binding"/>
    <property type="evidence" value="ECO:0007669"/>
    <property type="project" value="UniProtKB-UniRule"/>
</dbReference>
<reference evidence="8" key="1">
    <citation type="submission" date="2016-05" db="EMBL/GenBank/DDBJ databases">
        <title>Comparative genomics of biotechnologically important yeasts.</title>
        <authorList>
            <consortium name="DOE Joint Genome Institute"/>
            <person name="Riley R."/>
            <person name="Haridas S."/>
            <person name="Wolfe K.H."/>
            <person name="Lopes M.R."/>
            <person name="Hittinger C.T."/>
            <person name="Goker M."/>
            <person name="Salamov A."/>
            <person name="Wisecaver J."/>
            <person name="Long T.M."/>
            <person name="Aerts A.L."/>
            <person name="Barry K."/>
            <person name="Choi C."/>
            <person name="Clum A."/>
            <person name="Coughlan A.Y."/>
            <person name="Deshpande S."/>
            <person name="Douglass A.P."/>
            <person name="Hanson S.J."/>
            <person name="Klenk H.-P."/>
            <person name="Labutti K."/>
            <person name="Lapidus A."/>
            <person name="Lindquist E."/>
            <person name="Lipzen A."/>
            <person name="Meier-Kolthoff J.P."/>
            <person name="Ohm R.A."/>
            <person name="Otillar R.P."/>
            <person name="Pangilinan J."/>
            <person name="Peng Y."/>
            <person name="Rokas A."/>
            <person name="Rosa C.A."/>
            <person name="Scheuner C."/>
            <person name="Sibirny A.A."/>
            <person name="Slot J.C."/>
            <person name="Stielow J.B."/>
            <person name="Sun H."/>
            <person name="Kurtzman C.P."/>
            <person name="Blackwell M."/>
            <person name="Grigoriev I.V."/>
            <person name="Jeffries T.W."/>
        </authorList>
    </citation>
    <scope>NUCLEOTIDE SEQUENCE [LARGE SCALE GENOMIC DNA]</scope>
    <source>
        <strain evidence="8">NRRL Y-2460</strain>
    </source>
</reference>
<dbReference type="GO" id="GO:0003924">
    <property type="term" value="F:GTPase activity"/>
    <property type="evidence" value="ECO:0007669"/>
    <property type="project" value="UniProtKB-UniRule"/>
</dbReference>
<dbReference type="Gene3D" id="3.30.70.240">
    <property type="match status" value="1"/>
</dbReference>
<dbReference type="GO" id="GO:0032543">
    <property type="term" value="P:mitochondrial translation"/>
    <property type="evidence" value="ECO:0007669"/>
    <property type="project" value="UniProtKB-UniRule"/>
</dbReference>
<dbReference type="PRINTS" id="PR00315">
    <property type="entry name" value="ELONGATNFCT"/>
</dbReference>
<comment type="function">
    <text evidence="5">Mitochondrial GTPase that mediates the disassembly of ribosomes from messenger RNA at the termination of mitochondrial protein biosynthesis. Not involved in the GTP-dependent ribosomal translocation step during translation elongation.</text>
</comment>
<keyword evidence="4 5" id="KW-0342">GTP-binding</keyword>
<feature type="binding site" evidence="5">
    <location>
        <begin position="109"/>
        <end position="113"/>
    </location>
    <ligand>
        <name>GTP</name>
        <dbReference type="ChEBI" id="CHEBI:37565"/>
    </ligand>
</feature>
<evidence type="ECO:0000313" key="7">
    <source>
        <dbReference type="EMBL" id="ODV96316.1"/>
    </source>
</evidence>
<dbReference type="InterPro" id="IPR005225">
    <property type="entry name" value="Small_GTP-bd"/>
</dbReference>
<dbReference type="OrthoDB" id="198619at2759"/>
<dbReference type="Proteomes" id="UP000094236">
    <property type="component" value="Unassembled WGS sequence"/>
</dbReference>
<keyword evidence="2 5" id="KW-0648">Protein biosynthesis</keyword>
<dbReference type="PANTHER" id="PTHR43261:SF1">
    <property type="entry name" value="RIBOSOME-RELEASING FACTOR 2, MITOCHONDRIAL"/>
    <property type="match status" value="1"/>
</dbReference>
<dbReference type="Gene3D" id="3.30.70.870">
    <property type="entry name" value="Elongation Factor G (Translational Gtpase), domain 3"/>
    <property type="match status" value="1"/>
</dbReference>
<name>A0A1E4TX45_PACTA</name>
<dbReference type="Pfam" id="PF00009">
    <property type="entry name" value="GTP_EFTU"/>
    <property type="match status" value="1"/>
</dbReference>
<keyword evidence="3 5" id="KW-0496">Mitochondrion</keyword>
<dbReference type="FunFam" id="3.30.70.870:FF:000007">
    <property type="entry name" value="Ribosome-releasing factor 2, mitochondrial"/>
    <property type="match status" value="1"/>
</dbReference>
<dbReference type="InterPro" id="IPR035649">
    <property type="entry name" value="EFG_V"/>
</dbReference>
<evidence type="ECO:0000259" key="6">
    <source>
        <dbReference type="PROSITE" id="PS51722"/>
    </source>
</evidence>
<dbReference type="CDD" id="cd03713">
    <property type="entry name" value="EFG_mtEFG_C"/>
    <property type="match status" value="1"/>
</dbReference>
<dbReference type="HAMAP" id="MF_03059">
    <property type="entry name" value="mEF_G_2"/>
    <property type="match status" value="1"/>
</dbReference>
<accession>A0A1E4TX45</accession>
<dbReference type="AlphaFoldDB" id="A0A1E4TX45"/>
<dbReference type="InterPro" id="IPR053905">
    <property type="entry name" value="EF-G-like_DII"/>
</dbReference>
<dbReference type="NCBIfam" id="TIGR00231">
    <property type="entry name" value="small_GTP"/>
    <property type="match status" value="1"/>
</dbReference>
<dbReference type="SUPFAM" id="SSF52540">
    <property type="entry name" value="P-loop containing nucleoside triphosphate hydrolases"/>
    <property type="match status" value="1"/>
</dbReference>
<feature type="binding site" evidence="5">
    <location>
        <begin position="163"/>
        <end position="166"/>
    </location>
    <ligand>
        <name>GTP</name>
        <dbReference type="ChEBI" id="CHEBI:37565"/>
    </ligand>
</feature>